<dbReference type="RefSeq" id="WP_263745271.1">
    <property type="nucleotide sequence ID" value="NZ_JAOWRF010000141.1"/>
</dbReference>
<sequence>MSRSMVIGCGGQALPTVVRLVWQLSIFTDPAVTKFVTAASFLPLPV</sequence>
<reference evidence="1 2" key="1">
    <citation type="submission" date="2022-10" db="EMBL/GenBank/DDBJ databases">
        <title>Identification of biosynthetic pathway for the production of the potent trypsin inhibitor radiosumin.</title>
        <authorList>
            <person name="Fewer D.P."/>
            <person name="Delbaje E."/>
            <person name="Ouyang X."/>
            <person name="Agostino P.D."/>
            <person name="Wahlsten M."/>
            <person name="Jokela J."/>
            <person name="Permi P."/>
            <person name="Haapaniemi E."/>
            <person name="Koistinen H."/>
        </authorList>
    </citation>
    <scope>NUCLEOTIDE SEQUENCE [LARGE SCALE GENOMIC DNA]</scope>
    <source>
        <strain evidence="1 2">NIES-515</strain>
    </source>
</reference>
<organism evidence="1 2">
    <name type="scientific">Plectonema radiosum NIES-515</name>
    <dbReference type="NCBI Taxonomy" id="2986073"/>
    <lineage>
        <taxon>Bacteria</taxon>
        <taxon>Bacillati</taxon>
        <taxon>Cyanobacteriota</taxon>
        <taxon>Cyanophyceae</taxon>
        <taxon>Oscillatoriophycideae</taxon>
        <taxon>Oscillatoriales</taxon>
        <taxon>Microcoleaceae</taxon>
        <taxon>Plectonema</taxon>
    </lineage>
</organism>
<protein>
    <submittedName>
        <fullName evidence="1">Uncharacterized protein</fullName>
    </submittedName>
</protein>
<dbReference type="EMBL" id="JAOWRF010000141">
    <property type="protein sequence ID" value="MCV3213742.1"/>
    <property type="molecule type" value="Genomic_DNA"/>
</dbReference>
<name>A0ABT3AX87_9CYAN</name>
<evidence type="ECO:0000313" key="2">
    <source>
        <dbReference type="Proteomes" id="UP001526143"/>
    </source>
</evidence>
<proteinExistence type="predicted"/>
<keyword evidence="2" id="KW-1185">Reference proteome</keyword>
<evidence type="ECO:0000313" key="1">
    <source>
        <dbReference type="EMBL" id="MCV3213742.1"/>
    </source>
</evidence>
<accession>A0ABT3AX87</accession>
<comment type="caution">
    <text evidence="1">The sequence shown here is derived from an EMBL/GenBank/DDBJ whole genome shotgun (WGS) entry which is preliminary data.</text>
</comment>
<gene>
    <name evidence="1" type="ORF">OGM63_09495</name>
</gene>
<dbReference type="Proteomes" id="UP001526143">
    <property type="component" value="Unassembled WGS sequence"/>
</dbReference>